<dbReference type="Proteomes" id="UP000255125">
    <property type="component" value="Unassembled WGS sequence"/>
</dbReference>
<dbReference type="AlphaFoldDB" id="A0A379I5L8"/>
<evidence type="ECO:0000313" key="2">
    <source>
        <dbReference type="EMBL" id="SUD27365.1"/>
    </source>
</evidence>
<name>A0A379I5L8_PSEFL</name>
<keyword evidence="1" id="KW-0472">Membrane</keyword>
<proteinExistence type="predicted"/>
<keyword evidence="1" id="KW-1133">Transmembrane helix</keyword>
<accession>A0A379I5L8</accession>
<gene>
    <name evidence="2" type="ORF">NCTC10392_00231</name>
</gene>
<reference evidence="2 3" key="1">
    <citation type="submission" date="2018-06" db="EMBL/GenBank/DDBJ databases">
        <authorList>
            <consortium name="Pathogen Informatics"/>
            <person name="Doyle S."/>
        </authorList>
    </citation>
    <scope>NUCLEOTIDE SEQUENCE [LARGE SCALE GENOMIC DNA]</scope>
    <source>
        <strain evidence="2 3">NCTC10392</strain>
    </source>
</reference>
<keyword evidence="1" id="KW-0812">Transmembrane</keyword>
<feature type="transmembrane region" description="Helical" evidence="1">
    <location>
        <begin position="12"/>
        <end position="34"/>
    </location>
</feature>
<organism evidence="2 3">
    <name type="scientific">Pseudomonas fluorescens</name>
    <dbReference type="NCBI Taxonomy" id="294"/>
    <lineage>
        <taxon>Bacteria</taxon>
        <taxon>Pseudomonadati</taxon>
        <taxon>Pseudomonadota</taxon>
        <taxon>Gammaproteobacteria</taxon>
        <taxon>Pseudomonadales</taxon>
        <taxon>Pseudomonadaceae</taxon>
        <taxon>Pseudomonas</taxon>
    </lineage>
</organism>
<dbReference type="EMBL" id="UGUS01000002">
    <property type="protein sequence ID" value="SUD27365.1"/>
    <property type="molecule type" value="Genomic_DNA"/>
</dbReference>
<protein>
    <submittedName>
        <fullName evidence="2">Uncharacterized protein</fullName>
    </submittedName>
</protein>
<sequence length="55" mass="6157">MITEGFWTSWLAFWMLSGAPGLIGVAAIAHSLYLSRRHLDAIKEALKNSHPEFNT</sequence>
<evidence type="ECO:0000313" key="3">
    <source>
        <dbReference type="Proteomes" id="UP000255125"/>
    </source>
</evidence>
<evidence type="ECO:0000256" key="1">
    <source>
        <dbReference type="SAM" id="Phobius"/>
    </source>
</evidence>